<dbReference type="EMBL" id="CAXLJL010000645">
    <property type="protein sequence ID" value="CAL5139786.1"/>
    <property type="molecule type" value="Genomic_DNA"/>
</dbReference>
<keyword evidence="5 7" id="KW-0472">Membrane</keyword>
<dbReference type="InterPro" id="IPR049941">
    <property type="entry name" value="LPLAT_7/PORCN-like"/>
</dbReference>
<keyword evidence="2" id="KW-0808">Transferase</keyword>
<feature type="transmembrane region" description="Helical" evidence="7">
    <location>
        <begin position="166"/>
        <end position="188"/>
    </location>
</feature>
<evidence type="ECO:0000256" key="1">
    <source>
        <dbReference type="ARBA" id="ARBA00004141"/>
    </source>
</evidence>
<evidence type="ECO:0000313" key="8">
    <source>
        <dbReference type="EMBL" id="CAL5139786.1"/>
    </source>
</evidence>
<accession>A0AAV2TT58</accession>
<comment type="subcellular location">
    <subcellularLocation>
        <location evidence="1">Membrane</location>
        <topology evidence="1">Multi-pass membrane protein</topology>
    </subcellularLocation>
</comment>
<dbReference type="InterPro" id="IPR004299">
    <property type="entry name" value="MBOAT_fam"/>
</dbReference>
<proteinExistence type="predicted"/>
<keyword evidence="6" id="KW-0012">Acyltransferase</keyword>
<dbReference type="GO" id="GO:0030258">
    <property type="term" value="P:lipid modification"/>
    <property type="evidence" value="ECO:0007669"/>
    <property type="project" value="TreeGrafter"/>
</dbReference>
<evidence type="ECO:0000313" key="9">
    <source>
        <dbReference type="Proteomes" id="UP001497525"/>
    </source>
</evidence>
<keyword evidence="3 7" id="KW-0812">Transmembrane</keyword>
<feature type="transmembrane region" description="Helical" evidence="7">
    <location>
        <begin position="232"/>
        <end position="252"/>
    </location>
</feature>
<dbReference type="GO" id="GO:0016020">
    <property type="term" value="C:membrane"/>
    <property type="evidence" value="ECO:0007669"/>
    <property type="project" value="UniProtKB-SubCell"/>
</dbReference>
<feature type="transmembrane region" description="Helical" evidence="7">
    <location>
        <begin position="404"/>
        <end position="427"/>
    </location>
</feature>
<dbReference type="PANTHER" id="PTHR13906:SF4">
    <property type="entry name" value="LYSOPHOSPHOLIPID ACYLTRANSFERASE 6"/>
    <property type="match status" value="1"/>
</dbReference>
<feature type="transmembrane region" description="Helical" evidence="7">
    <location>
        <begin position="442"/>
        <end position="459"/>
    </location>
</feature>
<dbReference type="AlphaFoldDB" id="A0AAV2TT58"/>
<comment type="caution">
    <text evidence="8">The sequence shown here is derived from an EMBL/GenBank/DDBJ whole genome shotgun (WGS) entry which is preliminary data.</text>
</comment>
<feature type="transmembrane region" description="Helical" evidence="7">
    <location>
        <begin position="373"/>
        <end position="392"/>
    </location>
</feature>
<evidence type="ECO:0000256" key="5">
    <source>
        <dbReference type="ARBA" id="ARBA00023136"/>
    </source>
</evidence>
<feature type="transmembrane region" description="Helical" evidence="7">
    <location>
        <begin position="50"/>
        <end position="73"/>
    </location>
</feature>
<gene>
    <name evidence="8" type="ORF">CDAUBV1_LOCUS14981</name>
</gene>
<protein>
    <submittedName>
        <fullName evidence="8">Uncharacterized protein</fullName>
    </submittedName>
</protein>
<dbReference type="Pfam" id="PF03062">
    <property type="entry name" value="MBOAT"/>
    <property type="match status" value="1"/>
</dbReference>
<keyword evidence="4 7" id="KW-1133">Transmembrane helix</keyword>
<evidence type="ECO:0000256" key="2">
    <source>
        <dbReference type="ARBA" id="ARBA00022679"/>
    </source>
</evidence>
<feature type="transmembrane region" description="Helical" evidence="7">
    <location>
        <begin position="79"/>
        <end position="104"/>
    </location>
</feature>
<evidence type="ECO:0000256" key="3">
    <source>
        <dbReference type="ARBA" id="ARBA00022692"/>
    </source>
</evidence>
<name>A0AAV2TT58_CALDB</name>
<dbReference type="Proteomes" id="UP001497525">
    <property type="component" value="Unassembled WGS sequence"/>
</dbReference>
<reference evidence="8" key="1">
    <citation type="submission" date="2024-06" db="EMBL/GenBank/DDBJ databases">
        <authorList>
            <person name="Liu X."/>
            <person name="Lenzi L."/>
            <person name="Haldenby T S."/>
            <person name="Uol C."/>
        </authorList>
    </citation>
    <scope>NUCLEOTIDE SEQUENCE</scope>
</reference>
<feature type="transmembrane region" description="Helical" evidence="7">
    <location>
        <begin position="18"/>
        <end position="38"/>
    </location>
</feature>
<evidence type="ECO:0000256" key="4">
    <source>
        <dbReference type="ARBA" id="ARBA00022989"/>
    </source>
</evidence>
<dbReference type="PANTHER" id="PTHR13906">
    <property type="entry name" value="PORCUPINE"/>
    <property type="match status" value="1"/>
</dbReference>
<evidence type="ECO:0000256" key="7">
    <source>
        <dbReference type="SAM" id="Phobius"/>
    </source>
</evidence>
<organism evidence="8 9">
    <name type="scientific">Calicophoron daubneyi</name>
    <name type="common">Rumen fluke</name>
    <name type="synonym">Paramphistomum daubneyi</name>
    <dbReference type="NCBI Taxonomy" id="300641"/>
    <lineage>
        <taxon>Eukaryota</taxon>
        <taxon>Metazoa</taxon>
        <taxon>Spiralia</taxon>
        <taxon>Lophotrochozoa</taxon>
        <taxon>Platyhelminthes</taxon>
        <taxon>Trematoda</taxon>
        <taxon>Digenea</taxon>
        <taxon>Plagiorchiida</taxon>
        <taxon>Pronocephalata</taxon>
        <taxon>Paramphistomoidea</taxon>
        <taxon>Paramphistomidae</taxon>
        <taxon>Calicophoron</taxon>
    </lineage>
</organism>
<dbReference type="GO" id="GO:0016746">
    <property type="term" value="F:acyltransferase activity"/>
    <property type="evidence" value="ECO:0007669"/>
    <property type="project" value="UniProtKB-KW"/>
</dbReference>
<sequence length="507" mass="57608">MCVAEKIEKVLGVDSNQAYFVFCQFLAILCGFILKCLLPPSASRSKQRHFFEFAIGILILYVGYGPDIVHLFVQAVPVYLMLVFLPPSIAQYGILIFSMAYLSAVHISQIITHRYSSVDITSPLMVQTQKLSSLAFNYNDGIKLSAGIPVARERHKLHAIRQRPRLLQLGGYLFCFHNCMVGPSMFFADYVRFIEGREVDGITDPIQKERLAESIDEVRAAKSEFIKQLKLLLIHTFLTIWAFTNFSADHFISERFARKNFLHKFIYLYVGCFALRQKFYFAWTISCLANLAAGYGFSGFNALGKPEYGLATNIYLFPIELGTSTKTVLDAWNTATTRWLRECIYDRAPKRYAVWMVFIASALWHGFQPGYYLAFTTAALVTVAGRYCRRYLRPYFLGSPAQHFLYDVITHIAALFCVDYLGVAFLLQKTGKVLHFWRQMRYLGHIGPILLIVFLPVVCGKPHIGRIVRPVANGIHNPVCVPPPAEENHNQLFAPQENSPVGDKKSQ</sequence>
<evidence type="ECO:0000256" key="6">
    <source>
        <dbReference type="ARBA" id="ARBA00023315"/>
    </source>
</evidence>